<dbReference type="AlphaFoldDB" id="A0A5E8C3Y6"/>
<dbReference type="EMBL" id="CABVLU010000005">
    <property type="protein sequence ID" value="VVT57740.1"/>
    <property type="molecule type" value="Genomic_DNA"/>
</dbReference>
<keyword evidence="6" id="KW-1185">Reference proteome</keyword>
<dbReference type="Proteomes" id="UP000398389">
    <property type="component" value="Unassembled WGS sequence"/>
</dbReference>
<evidence type="ECO:0000256" key="4">
    <source>
        <dbReference type="SAM" id="MobiDB-lite"/>
    </source>
</evidence>
<evidence type="ECO:0000256" key="1">
    <source>
        <dbReference type="ARBA" id="ARBA00004123"/>
    </source>
</evidence>
<feature type="compositionally biased region" description="Basic and acidic residues" evidence="4">
    <location>
        <begin position="110"/>
        <end position="129"/>
    </location>
</feature>
<dbReference type="SUPFAM" id="SSF48371">
    <property type="entry name" value="ARM repeat"/>
    <property type="match status" value="1"/>
</dbReference>
<evidence type="ECO:0000313" key="6">
    <source>
        <dbReference type="Proteomes" id="UP000398389"/>
    </source>
</evidence>
<feature type="region of interest" description="Disordered" evidence="4">
    <location>
        <begin position="1"/>
        <end position="129"/>
    </location>
</feature>
<feature type="compositionally biased region" description="Acidic residues" evidence="4">
    <location>
        <begin position="152"/>
        <end position="189"/>
    </location>
</feature>
<dbReference type="InterPro" id="IPR005343">
    <property type="entry name" value="Noc2"/>
</dbReference>
<dbReference type="PANTHER" id="PTHR12687:SF4">
    <property type="entry name" value="NUCLEOLAR COMPLEX PROTEIN 2 HOMOLOG"/>
    <property type="match status" value="1"/>
</dbReference>
<dbReference type="RefSeq" id="XP_031856451.1">
    <property type="nucleotide sequence ID" value="XM_032000560.1"/>
</dbReference>
<feature type="compositionally biased region" description="Acidic residues" evidence="4">
    <location>
        <begin position="726"/>
        <end position="746"/>
    </location>
</feature>
<dbReference type="InterPro" id="IPR016024">
    <property type="entry name" value="ARM-type_fold"/>
</dbReference>
<dbReference type="OrthoDB" id="10266662at2759"/>
<comment type="similarity">
    <text evidence="2">Belongs to the NOC2 family.</text>
</comment>
<feature type="compositionally biased region" description="Acidic residues" evidence="4">
    <location>
        <begin position="68"/>
        <end position="82"/>
    </location>
</feature>
<gene>
    <name evidence="5" type="ORF">SAPINGB_P005846</name>
</gene>
<feature type="compositionally biased region" description="Basic and acidic residues" evidence="4">
    <location>
        <begin position="17"/>
        <end position="43"/>
    </location>
</feature>
<accession>A0A5E8C3Y6</accession>
<dbReference type="PANTHER" id="PTHR12687">
    <property type="entry name" value="NUCLEOLAR COMPLEX 2 AND RAD4-RELATED"/>
    <property type="match status" value="1"/>
</dbReference>
<evidence type="ECO:0000313" key="5">
    <source>
        <dbReference type="EMBL" id="VVT57740.1"/>
    </source>
</evidence>
<name>A0A5E8C3Y6_9ASCO</name>
<feature type="compositionally biased region" description="Basic residues" evidence="4">
    <location>
        <begin position="1"/>
        <end position="16"/>
    </location>
</feature>
<dbReference type="GO" id="GO:0005654">
    <property type="term" value="C:nucleoplasm"/>
    <property type="evidence" value="ECO:0007669"/>
    <property type="project" value="TreeGrafter"/>
</dbReference>
<dbReference type="GO" id="GO:0030690">
    <property type="term" value="C:Noc1p-Noc2p complex"/>
    <property type="evidence" value="ECO:0007669"/>
    <property type="project" value="TreeGrafter"/>
</dbReference>
<dbReference type="GO" id="GO:0030691">
    <property type="term" value="C:Noc2p-Noc3p complex"/>
    <property type="evidence" value="ECO:0007669"/>
    <property type="project" value="TreeGrafter"/>
</dbReference>
<evidence type="ECO:0008006" key="7">
    <source>
        <dbReference type="Google" id="ProtNLM"/>
    </source>
</evidence>
<keyword evidence="3" id="KW-0539">Nucleus</keyword>
<feature type="region of interest" description="Disordered" evidence="4">
    <location>
        <begin position="143"/>
        <end position="190"/>
    </location>
</feature>
<protein>
    <recommendedName>
        <fullName evidence="7">Nucleolar complex protein 2</fullName>
    </recommendedName>
</protein>
<evidence type="ECO:0000256" key="3">
    <source>
        <dbReference type="ARBA" id="ARBA00023242"/>
    </source>
</evidence>
<evidence type="ECO:0000256" key="2">
    <source>
        <dbReference type="ARBA" id="ARBA00005907"/>
    </source>
</evidence>
<comment type="subcellular location">
    <subcellularLocation>
        <location evidence="1">Nucleus</location>
    </subcellularLocation>
</comment>
<dbReference type="Pfam" id="PF03715">
    <property type="entry name" value="Noc2"/>
    <property type="match status" value="1"/>
</dbReference>
<feature type="compositionally biased region" description="Basic and acidic residues" evidence="4">
    <location>
        <begin position="83"/>
        <end position="100"/>
    </location>
</feature>
<dbReference type="GO" id="GO:0042273">
    <property type="term" value="P:ribosomal large subunit biogenesis"/>
    <property type="evidence" value="ECO:0007669"/>
    <property type="project" value="TreeGrafter"/>
</dbReference>
<proteinExistence type="inferred from homology"/>
<reference evidence="5 6" key="1">
    <citation type="submission" date="2019-09" db="EMBL/GenBank/DDBJ databases">
        <authorList>
            <person name="Brejova B."/>
        </authorList>
    </citation>
    <scope>NUCLEOTIDE SEQUENCE [LARGE SCALE GENOMIC DNA]</scope>
</reference>
<sequence length="746" mass="84554">MALGKSTKKFQKNHLKRTIDQRKAEQSYKKKVLHGKEKKKEDRYVDEEAEEEKKKKRAENSKGIFENGEAESYFEQDVNEDLEILKSKEPTSDKTSSEKKEKKKNPKKSISKDQDDMKESLGSLKDTDPEFYKYLKENDEGLLDFDLKNLESDDEGDEEEDSSGVEENDDYSEDEGDEVDEGYSDDDIPDANLQEITVADVEKWKKDLVSNNSLSTLKEVIQALKDAIDSSSNVESSKAKYVISDPNVFNGLLRLSLVQIPETIQHHIPLSTSSSGAKHISGENKKLAALSAPLKNLANCLVTILSDVTDKAVAGLVLKSLSEMLPYFLTFGKQIKAQIDVVAKLWGTTEDDETRLYAFAFLKTTAENHSVLLEPILKATYSSLIKYSKQSNIHTMGGINFQKNSAATLYGLDGNLSYRLGFQYIRQLAVHLRSSLTNKTPDSYKIVYNWQYVHSLDFWARVLSYECDISKTALRGSVSPLQELIYPLVQVTLGTIRLIPTAQYFPLRFYLIRSLIGLSQTTGVYIPIVPLITEIFNSTVITKSPKGSSLKALDFEYNIRASKSYLGTKIYQEGVCDQITDLLGEFFALHCKSIAFPELAIPVIITLRRFTKRSKNGKFNKQLLRLVERLEENSKFIQQKRNHVNFGPRNRAEVAVFLKDYAWEKTPIGNYVTVQRQVREERIKLLREAALEESNNGKKPATDLAVGSFESDEEGDDAHDRSDVEYSSDEEVEDEEKEDDDVEMSD</sequence>
<dbReference type="GO" id="GO:0005730">
    <property type="term" value="C:nucleolus"/>
    <property type="evidence" value="ECO:0007669"/>
    <property type="project" value="TreeGrafter"/>
</dbReference>
<dbReference type="GeneID" id="43584660"/>
<organism evidence="5 6">
    <name type="scientific">Magnusiomyces paraingens</name>
    <dbReference type="NCBI Taxonomy" id="2606893"/>
    <lineage>
        <taxon>Eukaryota</taxon>
        <taxon>Fungi</taxon>
        <taxon>Dikarya</taxon>
        <taxon>Ascomycota</taxon>
        <taxon>Saccharomycotina</taxon>
        <taxon>Dipodascomycetes</taxon>
        <taxon>Dipodascales</taxon>
        <taxon>Dipodascaceae</taxon>
        <taxon>Magnusiomyces</taxon>
    </lineage>
</organism>
<feature type="region of interest" description="Disordered" evidence="4">
    <location>
        <begin position="692"/>
        <end position="746"/>
    </location>
</feature>